<dbReference type="Pfam" id="PF18052">
    <property type="entry name" value="Rx_N"/>
    <property type="match status" value="1"/>
</dbReference>
<keyword evidence="3" id="KW-0611">Plant defense</keyword>
<keyword evidence="8" id="KW-1185">Reference proteome</keyword>
<dbReference type="InterPro" id="IPR041118">
    <property type="entry name" value="Rx_N"/>
</dbReference>
<evidence type="ECO:0000256" key="3">
    <source>
        <dbReference type="ARBA" id="ARBA00022821"/>
    </source>
</evidence>
<dbReference type="GO" id="GO:0005524">
    <property type="term" value="F:ATP binding"/>
    <property type="evidence" value="ECO:0007669"/>
    <property type="project" value="UniProtKB-KW"/>
</dbReference>
<feature type="coiled-coil region" evidence="5">
    <location>
        <begin position="41"/>
        <end position="92"/>
    </location>
</feature>
<dbReference type="PANTHER" id="PTHR36766:SF51">
    <property type="entry name" value="DISEASE RESISTANCE RPP13-LIKE PROTEIN 1"/>
    <property type="match status" value="1"/>
</dbReference>
<comment type="caution">
    <text evidence="7">The sequence shown here is derived from an EMBL/GenBank/DDBJ whole genome shotgun (WGS) entry which is preliminary data.</text>
</comment>
<dbReference type="PANTHER" id="PTHR36766">
    <property type="entry name" value="PLANT BROAD-SPECTRUM MILDEW RESISTANCE PROTEIN RPW8"/>
    <property type="match status" value="1"/>
</dbReference>
<protein>
    <recommendedName>
        <fullName evidence="6">Disease resistance N-terminal domain-containing protein</fullName>
    </recommendedName>
</protein>
<accession>A0AAN9JVW8</accession>
<dbReference type="GO" id="GO:0006952">
    <property type="term" value="P:defense response"/>
    <property type="evidence" value="ECO:0007669"/>
    <property type="project" value="UniProtKB-KW"/>
</dbReference>
<keyword evidence="2" id="KW-0547">Nucleotide-binding</keyword>
<evidence type="ECO:0000256" key="1">
    <source>
        <dbReference type="ARBA" id="ARBA00022737"/>
    </source>
</evidence>
<organism evidence="7 8">
    <name type="scientific">Canavalia gladiata</name>
    <name type="common">Sword bean</name>
    <name type="synonym">Dolichos gladiatus</name>
    <dbReference type="NCBI Taxonomy" id="3824"/>
    <lineage>
        <taxon>Eukaryota</taxon>
        <taxon>Viridiplantae</taxon>
        <taxon>Streptophyta</taxon>
        <taxon>Embryophyta</taxon>
        <taxon>Tracheophyta</taxon>
        <taxon>Spermatophyta</taxon>
        <taxon>Magnoliopsida</taxon>
        <taxon>eudicotyledons</taxon>
        <taxon>Gunneridae</taxon>
        <taxon>Pentapetalae</taxon>
        <taxon>rosids</taxon>
        <taxon>fabids</taxon>
        <taxon>Fabales</taxon>
        <taxon>Fabaceae</taxon>
        <taxon>Papilionoideae</taxon>
        <taxon>50 kb inversion clade</taxon>
        <taxon>NPAAA clade</taxon>
        <taxon>indigoferoid/millettioid clade</taxon>
        <taxon>Phaseoleae</taxon>
        <taxon>Canavalia</taxon>
    </lineage>
</organism>
<evidence type="ECO:0000256" key="2">
    <source>
        <dbReference type="ARBA" id="ARBA00022741"/>
    </source>
</evidence>
<dbReference type="InterPro" id="IPR032675">
    <property type="entry name" value="LRR_dom_sf"/>
</dbReference>
<keyword evidence="1" id="KW-0677">Repeat</keyword>
<reference evidence="7 8" key="1">
    <citation type="submission" date="2024-01" db="EMBL/GenBank/DDBJ databases">
        <title>The genomes of 5 underutilized Papilionoideae crops provide insights into root nodulation and disease resistanc.</title>
        <authorList>
            <person name="Jiang F."/>
        </authorList>
    </citation>
    <scope>NUCLEOTIDE SEQUENCE [LARGE SCALE GENOMIC DNA]</scope>
    <source>
        <strain evidence="7">LVBAO_FW01</strain>
        <tissue evidence="7">Leaves</tissue>
    </source>
</reference>
<dbReference type="EMBL" id="JAYMYQ010000011">
    <property type="protein sequence ID" value="KAK7305218.1"/>
    <property type="molecule type" value="Genomic_DNA"/>
</dbReference>
<dbReference type="Gene3D" id="1.20.5.4130">
    <property type="match status" value="1"/>
</dbReference>
<evidence type="ECO:0000313" key="7">
    <source>
        <dbReference type="EMBL" id="KAK7305218.1"/>
    </source>
</evidence>
<dbReference type="AlphaFoldDB" id="A0AAN9JVW8"/>
<evidence type="ECO:0000256" key="5">
    <source>
        <dbReference type="SAM" id="Coils"/>
    </source>
</evidence>
<sequence>MAEAVAGAFLSASVQSLIETITSLQFRDFFRKIRKLNVSLLDELETTLLTLQAVLNDAEQKQIRNPAVKEWLERLKDAVHDAEDLLDEVNTEALRHKVEAQHTDQTIGGKVRNLLCLCQYHGGVNSRLEALCQRLQRFAAQKNGLGLQLVGTRVLARAPTSSVANESGVVGRDDHKGKLMIVSGRSCNRSESCEVSENVRYFSYSRGKYDSSTKFKSCYGAKCLRVFLPLPLSDDPTLWWYWKYYLTKKLETSTSHWITSTKSLTIIDGGQHLLPILETNSQCLLSSIKIEKSDILTSFPRMVLNSNCLRDLSLTKIPSLTSFPTESMQTLRTLLVSECKNLEFPPDEAWKNYSSLENLMIWDSCDSLVCFPLGCFPVLKYLYIWNSPNLNSLSISDYEASSHSLSCLEILRISSCPNLEFFPQQGLSTLNLMELKIINCGKLRSLPEHMYTLNALQDLEISNIPQLVSFPHGGLPTNLRSVYIGFCKGLSLVAIAEYGFQWLTSLLKFGIGGDDLVLAFLEGNALQHLSSLEEFHILRCPRLESLPEERLPSSLSFLRIQDCPLLESSLSNEEEGKALNSVCVAQVVKAMEYMTNTESFMTLFMASLLTLLTTTVNDCAVNTTTSTSDSFMGYEYDLLLIWLQRNSSEHNFLC</sequence>
<evidence type="ECO:0000259" key="6">
    <source>
        <dbReference type="Pfam" id="PF18052"/>
    </source>
</evidence>
<feature type="domain" description="Disease resistance N-terminal" evidence="6">
    <location>
        <begin position="14"/>
        <end position="102"/>
    </location>
</feature>
<gene>
    <name evidence="7" type="ORF">VNO77_43120</name>
</gene>
<dbReference type="Proteomes" id="UP001367508">
    <property type="component" value="Unassembled WGS sequence"/>
</dbReference>
<keyword evidence="5" id="KW-0175">Coiled coil</keyword>
<dbReference type="SUPFAM" id="SSF52058">
    <property type="entry name" value="L domain-like"/>
    <property type="match status" value="1"/>
</dbReference>
<dbReference type="Gene3D" id="3.80.10.10">
    <property type="entry name" value="Ribonuclease Inhibitor"/>
    <property type="match status" value="2"/>
</dbReference>
<evidence type="ECO:0000256" key="4">
    <source>
        <dbReference type="ARBA" id="ARBA00022840"/>
    </source>
</evidence>
<proteinExistence type="predicted"/>
<evidence type="ECO:0000313" key="8">
    <source>
        <dbReference type="Proteomes" id="UP001367508"/>
    </source>
</evidence>
<keyword evidence="4" id="KW-0067">ATP-binding</keyword>
<name>A0AAN9JVW8_CANGL</name>